<sequence length="118" mass="13334">MDQKSEHVVKEEVHLETDCKIKGQMKKMEIELDEDAKEVKKGEKTGKGKKDKGGKKKVDAKYKDLDTLKLKLEKLDTKIEALTGKKVEIMRLIKEKVESHDEIVKEAIETNAAAAEVA</sequence>
<proteinExistence type="predicted"/>
<reference evidence="2 3" key="1">
    <citation type="submission" date="2019-05" db="EMBL/GenBank/DDBJ databases">
        <title>Mikania micrantha, genome provides insights into the molecular mechanism of rapid growth.</title>
        <authorList>
            <person name="Liu B."/>
        </authorList>
    </citation>
    <scope>NUCLEOTIDE SEQUENCE [LARGE SCALE GENOMIC DNA]</scope>
    <source>
        <strain evidence="2">NLD-2019</strain>
        <tissue evidence="2">Leaf</tissue>
    </source>
</reference>
<dbReference type="EMBL" id="SZYD01000007">
    <property type="protein sequence ID" value="KAD5803204.1"/>
    <property type="molecule type" value="Genomic_DNA"/>
</dbReference>
<name>A0A5N6P1S6_9ASTR</name>
<gene>
    <name evidence="2" type="ORF">E3N88_14564</name>
</gene>
<feature type="region of interest" description="Disordered" evidence="1">
    <location>
        <begin position="32"/>
        <end position="57"/>
    </location>
</feature>
<dbReference type="OrthoDB" id="1751892at2759"/>
<comment type="caution">
    <text evidence="2">The sequence shown here is derived from an EMBL/GenBank/DDBJ whole genome shotgun (WGS) entry which is preliminary data.</text>
</comment>
<evidence type="ECO:0000256" key="1">
    <source>
        <dbReference type="SAM" id="MobiDB-lite"/>
    </source>
</evidence>
<feature type="compositionally biased region" description="Basic and acidic residues" evidence="1">
    <location>
        <begin position="37"/>
        <end position="48"/>
    </location>
</feature>
<evidence type="ECO:0000313" key="3">
    <source>
        <dbReference type="Proteomes" id="UP000326396"/>
    </source>
</evidence>
<dbReference type="AlphaFoldDB" id="A0A5N6P1S6"/>
<protein>
    <submittedName>
        <fullName evidence="2">Uncharacterized protein</fullName>
    </submittedName>
</protein>
<evidence type="ECO:0000313" key="2">
    <source>
        <dbReference type="EMBL" id="KAD5803204.1"/>
    </source>
</evidence>
<keyword evidence="3" id="KW-1185">Reference proteome</keyword>
<organism evidence="2 3">
    <name type="scientific">Mikania micrantha</name>
    <name type="common">bitter vine</name>
    <dbReference type="NCBI Taxonomy" id="192012"/>
    <lineage>
        <taxon>Eukaryota</taxon>
        <taxon>Viridiplantae</taxon>
        <taxon>Streptophyta</taxon>
        <taxon>Embryophyta</taxon>
        <taxon>Tracheophyta</taxon>
        <taxon>Spermatophyta</taxon>
        <taxon>Magnoliopsida</taxon>
        <taxon>eudicotyledons</taxon>
        <taxon>Gunneridae</taxon>
        <taxon>Pentapetalae</taxon>
        <taxon>asterids</taxon>
        <taxon>campanulids</taxon>
        <taxon>Asterales</taxon>
        <taxon>Asteraceae</taxon>
        <taxon>Asteroideae</taxon>
        <taxon>Heliantheae alliance</taxon>
        <taxon>Eupatorieae</taxon>
        <taxon>Mikania</taxon>
    </lineage>
</organism>
<accession>A0A5N6P1S6</accession>
<dbReference type="Proteomes" id="UP000326396">
    <property type="component" value="Linkage Group LG15"/>
</dbReference>